<dbReference type="RefSeq" id="WP_101539406.1">
    <property type="nucleotide sequence ID" value="NZ_CALTZC010000003.1"/>
</dbReference>
<name>A0A2I1MAU1_9FIRM</name>
<dbReference type="Pfam" id="PF07554">
    <property type="entry name" value="FIVAR"/>
    <property type="match status" value="2"/>
</dbReference>
<evidence type="ECO:0008006" key="5">
    <source>
        <dbReference type="Google" id="ProtNLM"/>
    </source>
</evidence>
<dbReference type="Gene3D" id="1.20.1270.90">
    <property type="entry name" value="AF1782-like"/>
    <property type="match status" value="1"/>
</dbReference>
<feature type="chain" id="PRO_5014196156" description="GA module" evidence="2">
    <location>
        <begin position="29"/>
        <end position="349"/>
    </location>
</feature>
<keyword evidence="4" id="KW-1185">Reference proteome</keyword>
<evidence type="ECO:0000256" key="2">
    <source>
        <dbReference type="SAM" id="SignalP"/>
    </source>
</evidence>
<evidence type="ECO:0000313" key="3">
    <source>
        <dbReference type="EMBL" id="PKZ17237.1"/>
    </source>
</evidence>
<gene>
    <name evidence="3" type="ORF">CYJ34_00590</name>
</gene>
<keyword evidence="2" id="KW-0732">Signal</keyword>
<dbReference type="Gene3D" id="1.20.5.420">
    <property type="entry name" value="Immunoglobulin FC, subunit C"/>
    <property type="match status" value="1"/>
</dbReference>
<feature type="coiled-coil region" evidence="1">
    <location>
        <begin position="259"/>
        <end position="311"/>
    </location>
</feature>
<feature type="signal peptide" evidence="2">
    <location>
        <begin position="1"/>
        <end position="28"/>
    </location>
</feature>
<organism evidence="3 4">
    <name type="scientific">Anaerococcus octavius</name>
    <dbReference type="NCBI Taxonomy" id="54007"/>
    <lineage>
        <taxon>Bacteria</taxon>
        <taxon>Bacillati</taxon>
        <taxon>Bacillota</taxon>
        <taxon>Tissierellia</taxon>
        <taxon>Tissierellales</taxon>
        <taxon>Peptoniphilaceae</taxon>
        <taxon>Anaerococcus</taxon>
    </lineage>
</organism>
<dbReference type="Proteomes" id="UP000234335">
    <property type="component" value="Unassembled WGS sequence"/>
</dbReference>
<keyword evidence="1" id="KW-0175">Coiled coil</keyword>
<proteinExistence type="predicted"/>
<sequence>MNKKILKTSAVLALGTLLLVPNNKNVYAASTDTEANQSVKTKEQKYKEAVEQLNYEIEDSYAYMNSYQYKNADIDNQIAFNNALLGLEETYKQYKDFTPSADGGYDLHTNTIYRVIKAKNIAKSNLNGREVDKSELFGLINEQSQFQATDAYKNAPKQLRDDYNNALKNSYKVLNEGQQNLTNLENEETVKAIKDAKNAILSNEERTKAINSLKDEIAKVDSIKADKALYTEKSYNSYNNAVILAKSTLENPNSSLDQIKSATDLIKSAKNSLEKKQNSTDKSRQEQIKRLEKAIKENKTTKEAAKLLKKVTPNIASKNMNKLNNLIKKSDDIINKSTKVLNQLKGIRG</sequence>
<reference evidence="3 4" key="1">
    <citation type="submission" date="2017-12" db="EMBL/GenBank/DDBJ databases">
        <title>Phylogenetic diversity of female urinary microbiome.</title>
        <authorList>
            <person name="Thomas-White K."/>
            <person name="Wolfe A.J."/>
        </authorList>
    </citation>
    <scope>NUCLEOTIDE SEQUENCE [LARGE SCALE GENOMIC DNA]</scope>
    <source>
        <strain evidence="3 4">UMB0119</strain>
    </source>
</reference>
<dbReference type="AlphaFoldDB" id="A0A2I1MAU1"/>
<comment type="caution">
    <text evidence="3">The sequence shown here is derived from an EMBL/GenBank/DDBJ whole genome shotgun (WGS) entry which is preliminary data.</text>
</comment>
<protein>
    <recommendedName>
        <fullName evidence="5">GA module</fullName>
    </recommendedName>
</protein>
<evidence type="ECO:0000256" key="1">
    <source>
        <dbReference type="SAM" id="Coils"/>
    </source>
</evidence>
<accession>A0A2I1MAU1</accession>
<dbReference type="EMBL" id="PKGS01000001">
    <property type="protein sequence ID" value="PKZ17237.1"/>
    <property type="molecule type" value="Genomic_DNA"/>
</dbReference>
<evidence type="ECO:0000313" key="4">
    <source>
        <dbReference type="Proteomes" id="UP000234335"/>
    </source>
</evidence>